<dbReference type="GO" id="GO:0003964">
    <property type="term" value="F:RNA-directed DNA polymerase activity"/>
    <property type="evidence" value="ECO:0007669"/>
    <property type="project" value="UniProtKB-KW"/>
</dbReference>
<gene>
    <name evidence="3" type="ORF">Tco_1032862</name>
</gene>
<reference evidence="3" key="2">
    <citation type="submission" date="2022-01" db="EMBL/GenBank/DDBJ databases">
        <authorList>
            <person name="Yamashiro T."/>
            <person name="Shiraishi A."/>
            <person name="Satake H."/>
            <person name="Nakayama K."/>
        </authorList>
    </citation>
    <scope>NUCLEOTIDE SEQUENCE</scope>
</reference>
<accession>A0ABQ5GD50</accession>
<dbReference type="PANTHER" id="PTHR33223">
    <property type="entry name" value="CCHC-TYPE DOMAIN-CONTAINING PROTEIN"/>
    <property type="match status" value="1"/>
</dbReference>
<reference evidence="3" key="1">
    <citation type="journal article" date="2022" name="Int. J. Mol. Sci.">
        <title>Draft Genome of Tanacetum Coccineum: Genomic Comparison of Closely Related Tanacetum-Family Plants.</title>
        <authorList>
            <person name="Yamashiro T."/>
            <person name="Shiraishi A."/>
            <person name="Nakayama K."/>
            <person name="Satake H."/>
        </authorList>
    </citation>
    <scope>NUCLEOTIDE SEQUENCE</scope>
</reference>
<feature type="region of interest" description="Disordered" evidence="1">
    <location>
        <begin position="17"/>
        <end position="37"/>
    </location>
</feature>
<comment type="caution">
    <text evidence="3">The sequence shown here is derived from an EMBL/GenBank/DDBJ whole genome shotgun (WGS) entry which is preliminary data.</text>
</comment>
<protein>
    <submittedName>
        <fullName evidence="3">Reverse transcriptase domain-containing protein</fullName>
    </submittedName>
</protein>
<dbReference type="Proteomes" id="UP001151760">
    <property type="component" value="Unassembled WGS sequence"/>
</dbReference>
<feature type="compositionally biased region" description="Acidic residues" evidence="1">
    <location>
        <begin position="347"/>
        <end position="361"/>
    </location>
</feature>
<keyword evidence="4" id="KW-1185">Reference proteome</keyword>
<keyword evidence="3" id="KW-0695">RNA-directed DNA polymerase</keyword>
<name>A0ABQ5GD50_9ASTR</name>
<dbReference type="EMBL" id="BQNB010018363">
    <property type="protein sequence ID" value="GJT73576.1"/>
    <property type="molecule type" value="Genomic_DNA"/>
</dbReference>
<keyword evidence="3" id="KW-0808">Transferase</keyword>
<sequence length="368" mass="41226">MLGIGRSFNLQVLDVVPAGGGAPEGQDDREGTPPLTKEQIEGRISAMKSIIKDHNKRNKANPIRLNFKIEDQDPNEDRIVKGKEVDDGDLNKPFKETLRTPFTRRIIKFSSPEYIMPTNIALYDGSTNPTDHLNRFVGALNLGERPMPVWCRMFQQTLDGSARGWFESLSPNSIDEWWKLREAFTTRYSIRKECYKEPHEITKIVRKANETLTAFKERWSVMSSASSAVTYTSVYTDSEPGRVFWGADEEISDGGSPRVIVYGYDGLPMQPVDPPSPDYVPGPEHPSSPDYVPGPEHPPSPIEIPYVPEPEYPEYLVPSEDEAPMEDQPLPADASPVALSPGYVPDSDPEEDPEEDSEEEHADCMTEG</sequence>
<feature type="compositionally biased region" description="Pro residues" evidence="1">
    <location>
        <begin position="295"/>
        <end position="310"/>
    </location>
</feature>
<feature type="region of interest" description="Disordered" evidence="1">
    <location>
        <begin position="265"/>
        <end position="368"/>
    </location>
</feature>
<dbReference type="PANTHER" id="PTHR33223:SF11">
    <property type="entry name" value="ELEMENT PROTEIN, PUTATIVE-RELATED"/>
    <property type="match status" value="1"/>
</dbReference>
<evidence type="ECO:0000256" key="1">
    <source>
        <dbReference type="SAM" id="MobiDB-lite"/>
    </source>
</evidence>
<dbReference type="InterPro" id="IPR005162">
    <property type="entry name" value="Retrotrans_gag_dom"/>
</dbReference>
<evidence type="ECO:0000313" key="3">
    <source>
        <dbReference type="EMBL" id="GJT73576.1"/>
    </source>
</evidence>
<evidence type="ECO:0000313" key="4">
    <source>
        <dbReference type="Proteomes" id="UP001151760"/>
    </source>
</evidence>
<organism evidence="3 4">
    <name type="scientific">Tanacetum coccineum</name>
    <dbReference type="NCBI Taxonomy" id="301880"/>
    <lineage>
        <taxon>Eukaryota</taxon>
        <taxon>Viridiplantae</taxon>
        <taxon>Streptophyta</taxon>
        <taxon>Embryophyta</taxon>
        <taxon>Tracheophyta</taxon>
        <taxon>Spermatophyta</taxon>
        <taxon>Magnoliopsida</taxon>
        <taxon>eudicotyledons</taxon>
        <taxon>Gunneridae</taxon>
        <taxon>Pentapetalae</taxon>
        <taxon>asterids</taxon>
        <taxon>campanulids</taxon>
        <taxon>Asterales</taxon>
        <taxon>Asteraceae</taxon>
        <taxon>Asteroideae</taxon>
        <taxon>Anthemideae</taxon>
        <taxon>Anthemidinae</taxon>
        <taxon>Tanacetum</taxon>
    </lineage>
</organism>
<dbReference type="Pfam" id="PF03732">
    <property type="entry name" value="Retrotrans_gag"/>
    <property type="match status" value="1"/>
</dbReference>
<keyword evidence="3" id="KW-0548">Nucleotidyltransferase</keyword>
<proteinExistence type="predicted"/>
<feature type="compositionally biased region" description="Pro residues" evidence="1">
    <location>
        <begin position="271"/>
        <end position="286"/>
    </location>
</feature>
<evidence type="ECO:0000259" key="2">
    <source>
        <dbReference type="Pfam" id="PF03732"/>
    </source>
</evidence>
<feature type="domain" description="Retrotransposon gag" evidence="2">
    <location>
        <begin position="153"/>
        <end position="221"/>
    </location>
</feature>